<dbReference type="STRING" id="109376.A0A0D3CQN9"/>
<accession>A0A0D3CQN9</accession>
<dbReference type="Proteomes" id="UP000032141">
    <property type="component" value="Chromosome C6"/>
</dbReference>
<evidence type="ECO:0000313" key="2">
    <source>
        <dbReference type="Proteomes" id="UP000032141"/>
    </source>
</evidence>
<reference evidence="1 2" key="1">
    <citation type="journal article" date="2014" name="Genome Biol.">
        <title>Transcriptome and methylome profiling reveals relics of genome dominance in the mesopolyploid Brassica oleracea.</title>
        <authorList>
            <person name="Parkin I.A."/>
            <person name="Koh C."/>
            <person name="Tang H."/>
            <person name="Robinson S.J."/>
            <person name="Kagale S."/>
            <person name="Clarke W.E."/>
            <person name="Town C.D."/>
            <person name="Nixon J."/>
            <person name="Krishnakumar V."/>
            <person name="Bidwell S.L."/>
            <person name="Denoeud F."/>
            <person name="Belcram H."/>
            <person name="Links M.G."/>
            <person name="Just J."/>
            <person name="Clarke C."/>
            <person name="Bender T."/>
            <person name="Huebert T."/>
            <person name="Mason A.S."/>
            <person name="Pires J.C."/>
            <person name="Barker G."/>
            <person name="Moore J."/>
            <person name="Walley P.G."/>
            <person name="Manoli S."/>
            <person name="Batley J."/>
            <person name="Edwards D."/>
            <person name="Nelson M.N."/>
            <person name="Wang X."/>
            <person name="Paterson A.H."/>
            <person name="King G."/>
            <person name="Bancroft I."/>
            <person name="Chalhoub B."/>
            <person name="Sharpe A.G."/>
        </authorList>
    </citation>
    <scope>NUCLEOTIDE SEQUENCE</scope>
    <source>
        <strain evidence="1 2">cv. TO1000</strain>
    </source>
</reference>
<dbReference type="InterPro" id="IPR033326">
    <property type="entry name" value="BAH1"/>
</dbReference>
<keyword evidence="2" id="KW-1185">Reference proteome</keyword>
<proteinExistence type="predicted"/>
<protein>
    <submittedName>
        <fullName evidence="1">Uncharacterized protein</fullName>
    </submittedName>
</protein>
<dbReference type="EnsemblPlants" id="Bo6g031370.1">
    <property type="protein sequence ID" value="Bo6g031370.1"/>
    <property type="gene ID" value="Bo6g031370"/>
</dbReference>
<evidence type="ECO:0000313" key="1">
    <source>
        <dbReference type="EnsemblPlants" id="Bo6g031370.1"/>
    </source>
</evidence>
<dbReference type="PANTHER" id="PTHR46764">
    <property type="entry name" value="E3 UBIQUITIN-PROTEIN LIGASE BAH1"/>
    <property type="match status" value="1"/>
</dbReference>
<sequence length="119" mass="13307">MCACSAASVNVVDGMKTADSSEKCPLCRDVCVYKGAFHLDELNILFKRRIYHWCGEKFEQDECDGDERFSSSIAAENIGKKGVKQRGQKSYSKPRSIEIVNAEASLEYNNLVCEKLIST</sequence>
<reference evidence="1" key="2">
    <citation type="submission" date="2015-03" db="UniProtKB">
        <authorList>
            <consortium name="EnsemblPlants"/>
        </authorList>
    </citation>
    <scope>IDENTIFICATION</scope>
</reference>
<dbReference type="HOGENOM" id="CLU_2064765_0_0_1"/>
<dbReference type="AlphaFoldDB" id="A0A0D3CQN9"/>
<organism evidence="1 2">
    <name type="scientific">Brassica oleracea var. oleracea</name>
    <dbReference type="NCBI Taxonomy" id="109376"/>
    <lineage>
        <taxon>Eukaryota</taxon>
        <taxon>Viridiplantae</taxon>
        <taxon>Streptophyta</taxon>
        <taxon>Embryophyta</taxon>
        <taxon>Tracheophyta</taxon>
        <taxon>Spermatophyta</taxon>
        <taxon>Magnoliopsida</taxon>
        <taxon>eudicotyledons</taxon>
        <taxon>Gunneridae</taxon>
        <taxon>Pentapetalae</taxon>
        <taxon>rosids</taxon>
        <taxon>malvids</taxon>
        <taxon>Brassicales</taxon>
        <taxon>Brassicaceae</taxon>
        <taxon>Brassiceae</taxon>
        <taxon>Brassica</taxon>
    </lineage>
</organism>
<dbReference type="Gramene" id="Bo6g031370.1">
    <property type="protein sequence ID" value="Bo6g031370.1"/>
    <property type="gene ID" value="Bo6g031370"/>
</dbReference>
<name>A0A0D3CQN9_BRAOL</name>
<dbReference type="PANTHER" id="PTHR46764:SF1">
    <property type="entry name" value="E3 UBIQUITIN-PROTEIN LIGASE NLA"/>
    <property type="match status" value="1"/>
</dbReference>